<evidence type="ECO:0000313" key="2">
    <source>
        <dbReference type="Proteomes" id="UP000308600"/>
    </source>
</evidence>
<evidence type="ECO:0000313" key="1">
    <source>
        <dbReference type="EMBL" id="TFK60818.1"/>
    </source>
</evidence>
<protein>
    <submittedName>
        <fullName evidence="1">RCC1/BLIP-II</fullName>
    </submittedName>
</protein>
<keyword evidence="2" id="KW-1185">Reference proteome</keyword>
<sequence length="462" mass="49005">MAPSPPGTLTLISAGSNAQGQLANGSIEDSHTLQPCTFHGHPPGALPTGTRSIECIATGANHTLALLNTSVSDDVSISTSTTRRELWGCGTNAKGQLGPTIDASGTYIFRHIVLPLDEIGLTGSHTPRLIAASWETSYIVFSPDDDTDEGSDILISMGANDYGDLGISSSVHSRKPARGRSTPSATRVPPSPSIKPFHVVSFSLLILPDGLSLEDSRRLRILRLETGQHHAVVQIQVTLKDNTTRKVLAGWGTARHGQLGSFTPVQATLGIPTMIPPPKGTSNADIASISLGSQHTLCLHTDGRVTSLGTNRKGQIEGLTSLENIRKIGCTWNGSFIMTDSSSGFPAQILSTGSIAHGQLGSFSQNGDVLQLQPVRIPPDMYGKMVMACGSEHVLVLLHTEPDGAEVWGWGWNEHGNLGLGNTDDIFLPTKIWPKTSSERIQVHGIWAGCGTTWISCTNIAS</sequence>
<name>A0ACD3A4N2_9AGAR</name>
<accession>A0ACD3A4N2</accession>
<dbReference type="EMBL" id="ML208728">
    <property type="protein sequence ID" value="TFK60818.1"/>
    <property type="molecule type" value="Genomic_DNA"/>
</dbReference>
<dbReference type="Proteomes" id="UP000308600">
    <property type="component" value="Unassembled WGS sequence"/>
</dbReference>
<gene>
    <name evidence="1" type="ORF">BDN72DRAFT_778933</name>
</gene>
<proteinExistence type="predicted"/>
<reference evidence="1 2" key="1">
    <citation type="journal article" date="2019" name="Nat. Ecol. Evol.">
        <title>Megaphylogeny resolves global patterns of mushroom evolution.</title>
        <authorList>
            <person name="Varga T."/>
            <person name="Krizsan K."/>
            <person name="Foldi C."/>
            <person name="Dima B."/>
            <person name="Sanchez-Garcia M."/>
            <person name="Sanchez-Ramirez S."/>
            <person name="Szollosi G.J."/>
            <person name="Szarkandi J.G."/>
            <person name="Papp V."/>
            <person name="Albert L."/>
            <person name="Andreopoulos W."/>
            <person name="Angelini C."/>
            <person name="Antonin V."/>
            <person name="Barry K.W."/>
            <person name="Bougher N.L."/>
            <person name="Buchanan P."/>
            <person name="Buyck B."/>
            <person name="Bense V."/>
            <person name="Catcheside P."/>
            <person name="Chovatia M."/>
            <person name="Cooper J."/>
            <person name="Damon W."/>
            <person name="Desjardin D."/>
            <person name="Finy P."/>
            <person name="Geml J."/>
            <person name="Haridas S."/>
            <person name="Hughes K."/>
            <person name="Justo A."/>
            <person name="Karasinski D."/>
            <person name="Kautmanova I."/>
            <person name="Kiss B."/>
            <person name="Kocsube S."/>
            <person name="Kotiranta H."/>
            <person name="LaButti K.M."/>
            <person name="Lechner B.E."/>
            <person name="Liimatainen K."/>
            <person name="Lipzen A."/>
            <person name="Lukacs Z."/>
            <person name="Mihaltcheva S."/>
            <person name="Morgado L.N."/>
            <person name="Niskanen T."/>
            <person name="Noordeloos M.E."/>
            <person name="Ohm R.A."/>
            <person name="Ortiz-Santana B."/>
            <person name="Ovrebo C."/>
            <person name="Racz N."/>
            <person name="Riley R."/>
            <person name="Savchenko A."/>
            <person name="Shiryaev A."/>
            <person name="Soop K."/>
            <person name="Spirin V."/>
            <person name="Szebenyi C."/>
            <person name="Tomsovsky M."/>
            <person name="Tulloss R.E."/>
            <person name="Uehling J."/>
            <person name="Grigoriev I.V."/>
            <person name="Vagvolgyi C."/>
            <person name="Papp T."/>
            <person name="Martin F.M."/>
            <person name="Miettinen O."/>
            <person name="Hibbett D.S."/>
            <person name="Nagy L.G."/>
        </authorList>
    </citation>
    <scope>NUCLEOTIDE SEQUENCE [LARGE SCALE GENOMIC DNA]</scope>
    <source>
        <strain evidence="1 2">NL-1719</strain>
    </source>
</reference>
<organism evidence="1 2">
    <name type="scientific">Pluteus cervinus</name>
    <dbReference type="NCBI Taxonomy" id="181527"/>
    <lineage>
        <taxon>Eukaryota</taxon>
        <taxon>Fungi</taxon>
        <taxon>Dikarya</taxon>
        <taxon>Basidiomycota</taxon>
        <taxon>Agaricomycotina</taxon>
        <taxon>Agaricomycetes</taxon>
        <taxon>Agaricomycetidae</taxon>
        <taxon>Agaricales</taxon>
        <taxon>Pluteineae</taxon>
        <taxon>Pluteaceae</taxon>
        <taxon>Pluteus</taxon>
    </lineage>
</organism>